<keyword evidence="3" id="KW-0564">Palmitate</keyword>
<name>A0A2T3MWD6_9GAMM</name>
<dbReference type="InterPro" id="IPR018660">
    <property type="entry name" value="MliC"/>
</dbReference>
<dbReference type="Pfam" id="PF09864">
    <property type="entry name" value="MliC"/>
    <property type="match status" value="1"/>
</dbReference>
<keyword evidence="4" id="KW-0449">Lipoprotein</keyword>
<dbReference type="PROSITE" id="PS51257">
    <property type="entry name" value="PROKAR_LIPOPROTEIN"/>
    <property type="match status" value="1"/>
</dbReference>
<dbReference type="SUPFAM" id="SSF141488">
    <property type="entry name" value="YdhA-like"/>
    <property type="match status" value="1"/>
</dbReference>
<evidence type="ECO:0000259" key="5">
    <source>
        <dbReference type="Pfam" id="PF09864"/>
    </source>
</evidence>
<accession>A0A2T3MWD6</accession>
<evidence type="ECO:0000256" key="4">
    <source>
        <dbReference type="ARBA" id="ARBA00023288"/>
    </source>
</evidence>
<comment type="caution">
    <text evidence="6">The sequence shown here is derived from an EMBL/GenBank/DDBJ whole genome shotgun (WGS) entry which is preliminary data.</text>
</comment>
<reference evidence="6 7" key="1">
    <citation type="submission" date="2018-03" db="EMBL/GenBank/DDBJ databases">
        <title>Whole genome sequencing of Histamine producing bacteria.</title>
        <authorList>
            <person name="Butler K."/>
        </authorList>
    </citation>
    <scope>NUCLEOTIDE SEQUENCE [LARGE SCALE GENOMIC DNA]</scope>
    <source>
        <strain evidence="6 7">DSM 16190</strain>
    </source>
</reference>
<organism evidence="6 7">
    <name type="scientific">Photobacterium lipolyticum</name>
    <dbReference type="NCBI Taxonomy" id="266810"/>
    <lineage>
        <taxon>Bacteria</taxon>
        <taxon>Pseudomonadati</taxon>
        <taxon>Pseudomonadota</taxon>
        <taxon>Gammaproteobacteria</taxon>
        <taxon>Vibrionales</taxon>
        <taxon>Vibrionaceae</taxon>
        <taxon>Photobacterium</taxon>
    </lineage>
</organism>
<dbReference type="EMBL" id="PYMC01000010">
    <property type="protein sequence ID" value="PSW04264.1"/>
    <property type="molecule type" value="Genomic_DNA"/>
</dbReference>
<dbReference type="Gene3D" id="2.40.128.200">
    <property type="match status" value="1"/>
</dbReference>
<gene>
    <name evidence="6" type="ORF">C9I89_14920</name>
</gene>
<proteinExistence type="predicted"/>
<dbReference type="OrthoDB" id="5816227at2"/>
<evidence type="ECO:0000313" key="6">
    <source>
        <dbReference type="EMBL" id="PSW04264.1"/>
    </source>
</evidence>
<keyword evidence="7" id="KW-1185">Reference proteome</keyword>
<dbReference type="InterPro" id="IPR036328">
    <property type="entry name" value="MliC_sf"/>
</dbReference>
<dbReference type="Proteomes" id="UP000240904">
    <property type="component" value="Unassembled WGS sequence"/>
</dbReference>
<protein>
    <recommendedName>
        <fullName evidence="5">C-type lysozyme inhibitor domain-containing protein</fullName>
    </recommendedName>
</protein>
<evidence type="ECO:0000256" key="2">
    <source>
        <dbReference type="ARBA" id="ARBA00023136"/>
    </source>
</evidence>
<dbReference type="AlphaFoldDB" id="A0A2T3MWD6"/>
<keyword evidence="1" id="KW-0732">Signal</keyword>
<dbReference type="RefSeq" id="WP_107284137.1">
    <property type="nucleotide sequence ID" value="NZ_PYMC01000010.1"/>
</dbReference>
<keyword evidence="2" id="KW-0472">Membrane</keyword>
<feature type="domain" description="C-type lysozyme inhibitor" evidence="5">
    <location>
        <begin position="29"/>
        <end position="93"/>
    </location>
</feature>
<evidence type="ECO:0000256" key="1">
    <source>
        <dbReference type="ARBA" id="ARBA00022729"/>
    </source>
</evidence>
<sequence length="101" mass="11700">MWKLLYLVSVFLLTACSIERDYFPVEIHYDCQAGQFFSLSYPNVDSVVVHYLNDVRTLGRERSASGAQYRDIEGKTYLFTKGDEAMLEWDESKLDGCKARE</sequence>
<evidence type="ECO:0000313" key="7">
    <source>
        <dbReference type="Proteomes" id="UP000240904"/>
    </source>
</evidence>
<evidence type="ECO:0000256" key="3">
    <source>
        <dbReference type="ARBA" id="ARBA00023139"/>
    </source>
</evidence>